<dbReference type="KEGG" id="mgl:MGL_0225"/>
<dbReference type="GeneID" id="5856756"/>
<keyword evidence="3" id="KW-1185">Reference proteome</keyword>
<dbReference type="VEuPathDB" id="FungiDB:MGL_0225"/>
<dbReference type="RefSeq" id="XP_001732450.1">
    <property type="nucleotide sequence ID" value="XM_001732398.1"/>
</dbReference>
<name>A8PSB0_MALGO</name>
<sequence>MAFYISTAPWTPQSYSTSLYGCGPSYVSRSMDMYDLQEALYEQELREYRRRVAMQREIEERRRRRVQQQRIEAMMQRMAVDAAMEEWAEREYVWQRSLMKAKRLAQLRAEAETKRDSQAEAWRKSVETRRKSSDVVKQPELPSATSSTNEDDESAVYIRFGNLLFRLAPQSDFNDEKTDAQAKSASEAKTTMTPEQVATSKNTPSACADDSEYENLVPLTFNAEEKEEVAEGREEESTEPASKESDVNETMDQTLDQTLDPRKESASHDTEHTEKPSTEEEQETRATNTPQLVFSYDFPDANTAYGREVRRLVNADNISVQTNSLNEGSIKIGGLWSKTAPTKSTSRPSSPRSARVRDVDENGDEILLAEDTDSESESGEPTISFQESVVISLPSPKDASHLRAELDEDGFRLWI</sequence>
<feature type="compositionally biased region" description="Polar residues" evidence="1">
    <location>
        <begin position="248"/>
        <end position="257"/>
    </location>
</feature>
<feature type="region of interest" description="Disordered" evidence="1">
    <location>
        <begin position="174"/>
        <end position="295"/>
    </location>
</feature>
<evidence type="ECO:0000256" key="1">
    <source>
        <dbReference type="SAM" id="MobiDB-lite"/>
    </source>
</evidence>
<proteinExistence type="predicted"/>
<feature type="compositionally biased region" description="Basic and acidic residues" evidence="1">
    <location>
        <begin position="259"/>
        <end position="278"/>
    </location>
</feature>
<feature type="region of interest" description="Disordered" evidence="1">
    <location>
        <begin position="336"/>
        <end position="363"/>
    </location>
</feature>
<dbReference type="OrthoDB" id="3364517at2759"/>
<evidence type="ECO:0000313" key="2">
    <source>
        <dbReference type="EMBL" id="EDP45236.1"/>
    </source>
</evidence>
<gene>
    <name evidence="2" type="ORF">MGL_0225</name>
</gene>
<feature type="compositionally biased region" description="Low complexity" evidence="1">
    <location>
        <begin position="337"/>
        <end position="353"/>
    </location>
</feature>
<dbReference type="OMA" id="CGFDSHP"/>
<protein>
    <submittedName>
        <fullName evidence="2">Uncharacterized protein</fullName>
    </submittedName>
</protein>
<feature type="compositionally biased region" description="Basic and acidic residues" evidence="1">
    <location>
        <begin position="110"/>
        <end position="134"/>
    </location>
</feature>
<dbReference type="InParanoid" id="A8PSB0"/>
<reference evidence="2 3" key="1">
    <citation type="journal article" date="2007" name="Proc. Natl. Acad. Sci. U.S.A.">
        <title>Dandruff-associated Malassezia genomes reveal convergent and divergent virulence traits shared with plant and human fungal pathogens.</title>
        <authorList>
            <person name="Xu J."/>
            <person name="Saunders C.W."/>
            <person name="Hu P."/>
            <person name="Grant R.A."/>
            <person name="Boekhout T."/>
            <person name="Kuramae E.E."/>
            <person name="Kronstad J.W."/>
            <person name="Deangelis Y.M."/>
            <person name="Reeder N.L."/>
            <person name="Johnstone K.R."/>
            <person name="Leland M."/>
            <person name="Fieno A.M."/>
            <person name="Begley W.M."/>
            <person name="Sun Y."/>
            <person name="Lacey M.P."/>
            <person name="Chaudhary T."/>
            <person name="Keough T."/>
            <person name="Chu L."/>
            <person name="Sears R."/>
            <person name="Yuan B."/>
            <person name="Dawson T.L.Jr."/>
        </authorList>
    </citation>
    <scope>NUCLEOTIDE SEQUENCE [LARGE SCALE GENOMIC DNA]</scope>
    <source>
        <strain evidence="3">ATCC MYA-4612 / CBS 7966</strain>
    </source>
</reference>
<feature type="region of interest" description="Disordered" evidence="1">
    <location>
        <begin position="110"/>
        <end position="151"/>
    </location>
</feature>
<feature type="compositionally biased region" description="Acidic residues" evidence="1">
    <location>
        <begin position="225"/>
        <end position="238"/>
    </location>
</feature>
<evidence type="ECO:0000313" key="3">
    <source>
        <dbReference type="Proteomes" id="UP000008837"/>
    </source>
</evidence>
<feature type="compositionally biased region" description="Polar residues" evidence="1">
    <location>
        <begin position="181"/>
        <end position="205"/>
    </location>
</feature>
<dbReference type="EMBL" id="AAYY01000001">
    <property type="protein sequence ID" value="EDP45236.1"/>
    <property type="molecule type" value="Genomic_DNA"/>
</dbReference>
<dbReference type="Proteomes" id="UP000008837">
    <property type="component" value="Unassembled WGS sequence"/>
</dbReference>
<accession>A8PSB0</accession>
<dbReference type="AlphaFoldDB" id="A8PSB0"/>
<comment type="caution">
    <text evidence="2">The sequence shown here is derived from an EMBL/GenBank/DDBJ whole genome shotgun (WGS) entry which is preliminary data.</text>
</comment>
<organism evidence="2 3">
    <name type="scientific">Malassezia globosa (strain ATCC MYA-4612 / CBS 7966)</name>
    <name type="common">Dandruff-associated fungus</name>
    <dbReference type="NCBI Taxonomy" id="425265"/>
    <lineage>
        <taxon>Eukaryota</taxon>
        <taxon>Fungi</taxon>
        <taxon>Dikarya</taxon>
        <taxon>Basidiomycota</taxon>
        <taxon>Ustilaginomycotina</taxon>
        <taxon>Malasseziomycetes</taxon>
        <taxon>Malasseziales</taxon>
        <taxon>Malasseziaceae</taxon>
        <taxon>Malassezia</taxon>
    </lineage>
</organism>